<dbReference type="InterPro" id="IPR018391">
    <property type="entry name" value="PQQ_b-propeller_rpt"/>
</dbReference>
<dbReference type="InterPro" id="IPR002372">
    <property type="entry name" value="PQQ_rpt_dom"/>
</dbReference>
<comment type="similarity">
    <text evidence="2">Belongs to the bacterial PQQ dehydrogenase family.</text>
</comment>
<dbReference type="InterPro" id="IPR011047">
    <property type="entry name" value="Quinoprotein_ADH-like_sf"/>
</dbReference>
<dbReference type="Gene3D" id="2.140.10.10">
    <property type="entry name" value="Quinoprotein alcohol dehydrogenase-like superfamily"/>
    <property type="match status" value="1"/>
</dbReference>
<dbReference type="AlphaFoldDB" id="A0AAW1WLT5"/>
<dbReference type="SMART" id="SM00564">
    <property type="entry name" value="PQQ"/>
    <property type="match status" value="6"/>
</dbReference>
<dbReference type="EMBL" id="JBEDUW010000006">
    <property type="protein sequence ID" value="KAK9925113.1"/>
    <property type="molecule type" value="Genomic_DNA"/>
</dbReference>
<keyword evidence="7" id="KW-1185">Reference proteome</keyword>
<protein>
    <recommendedName>
        <fullName evidence="5">Pyrrolo-quinoline quinone repeat domain-containing protein</fullName>
    </recommendedName>
</protein>
<evidence type="ECO:0000256" key="1">
    <source>
        <dbReference type="ARBA" id="ARBA00001931"/>
    </source>
</evidence>
<dbReference type="PANTHER" id="PTHR32303">
    <property type="entry name" value="QUINOPROTEIN ALCOHOL DEHYDROGENASE (CYTOCHROME C)"/>
    <property type="match status" value="1"/>
</dbReference>
<dbReference type="SUPFAM" id="SSF50998">
    <property type="entry name" value="Quinoprotein alcohol dehydrogenase-like"/>
    <property type="match status" value="1"/>
</dbReference>
<sequence>MAALNFYNNLLALSLVAFCLFTTTANAVSAWHRIDTTHKHNATQNWLNHGGDLRNRRYAKHETKISPKTVSKLSLKWEFYAGKDISATPAIYDDTIYFPSWNGHLYAIKASDGSLVWDKNLGTLTGLNATGFIIPTWVVSRSTPTIAGDNDELLIVGMYGPAVLIAVERSTGNLLWSTRLDSHAGGVITMSGTYYKGSIYIGTSSLEEGLSADECCTFRGSFFKLDAKSGAVLWQTFMLPDNHGKLGEYSGAAIWGSSPSIDIHRRHVYIGTGNTYSVPENISQCQENQLNNSSTLPTHPDACVEPDNHGNSILALDLDTGKIQWYRQLGGYDVWFYACFVDTSVCPVGPNVDADFGEAPMMIRPYINGTKRDVVVAVQKSGFAWALDRNNGSIVWSTEVGPGGILGGGSWGAATDKERVYTNIINSEHKNFTLKPSNNVTTSGGWAAMDPRSGKVLWTTANPSNTLSVGPVSIANGVLFGGSTNPEGTVYAMNSKTGEILWSYETGATVYGGMSISNGCVYVGSGYVFGLATMPTFTAGTSLFAFCVA</sequence>
<proteinExistence type="inferred from homology"/>
<feature type="domain" description="Pyrrolo-quinoline quinone repeat" evidence="5">
    <location>
        <begin position="77"/>
        <end position="325"/>
    </location>
</feature>
<evidence type="ECO:0000313" key="6">
    <source>
        <dbReference type="EMBL" id="KAK9925113.1"/>
    </source>
</evidence>
<evidence type="ECO:0000256" key="4">
    <source>
        <dbReference type="SAM" id="SignalP"/>
    </source>
</evidence>
<evidence type="ECO:0000256" key="2">
    <source>
        <dbReference type="ARBA" id="ARBA00008156"/>
    </source>
</evidence>
<feature type="signal peptide" evidence="4">
    <location>
        <begin position="1"/>
        <end position="27"/>
    </location>
</feature>
<comment type="cofactor">
    <cofactor evidence="1">
        <name>pyrroloquinoline quinone</name>
        <dbReference type="ChEBI" id="CHEBI:58442"/>
    </cofactor>
</comment>
<name>A0AAW1WLT5_RUBAR</name>
<reference evidence="6 7" key="1">
    <citation type="journal article" date="2023" name="G3 (Bethesda)">
        <title>A chromosome-length genome assembly and annotation of blackberry (Rubus argutus, cv. 'Hillquist').</title>
        <authorList>
            <person name="Bruna T."/>
            <person name="Aryal R."/>
            <person name="Dudchenko O."/>
            <person name="Sargent D.J."/>
            <person name="Mead D."/>
            <person name="Buti M."/>
            <person name="Cavallini A."/>
            <person name="Hytonen T."/>
            <person name="Andres J."/>
            <person name="Pham M."/>
            <person name="Weisz D."/>
            <person name="Mascagni F."/>
            <person name="Usai G."/>
            <person name="Natali L."/>
            <person name="Bassil N."/>
            <person name="Fernandez G.E."/>
            <person name="Lomsadze A."/>
            <person name="Armour M."/>
            <person name="Olukolu B."/>
            <person name="Poorten T."/>
            <person name="Britton C."/>
            <person name="Davik J."/>
            <person name="Ashrafi H."/>
            <person name="Aiden E.L."/>
            <person name="Borodovsky M."/>
            <person name="Worthington M."/>
        </authorList>
    </citation>
    <scope>NUCLEOTIDE SEQUENCE [LARGE SCALE GENOMIC DNA]</scope>
    <source>
        <strain evidence="6">PI 553951</strain>
    </source>
</reference>
<evidence type="ECO:0000313" key="7">
    <source>
        <dbReference type="Proteomes" id="UP001457282"/>
    </source>
</evidence>
<dbReference type="Pfam" id="PF13360">
    <property type="entry name" value="PQQ_2"/>
    <property type="match status" value="2"/>
</dbReference>
<evidence type="ECO:0000256" key="3">
    <source>
        <dbReference type="ARBA" id="ARBA00023002"/>
    </source>
</evidence>
<evidence type="ECO:0000259" key="5">
    <source>
        <dbReference type="Pfam" id="PF13360"/>
    </source>
</evidence>
<accession>A0AAW1WLT5</accession>
<comment type="caution">
    <text evidence="6">The sequence shown here is derived from an EMBL/GenBank/DDBJ whole genome shotgun (WGS) entry which is preliminary data.</text>
</comment>
<keyword evidence="4" id="KW-0732">Signal</keyword>
<feature type="chain" id="PRO_5043542274" description="Pyrrolo-quinoline quinone repeat domain-containing protein" evidence="4">
    <location>
        <begin position="28"/>
        <end position="549"/>
    </location>
</feature>
<organism evidence="6 7">
    <name type="scientific">Rubus argutus</name>
    <name type="common">Southern blackberry</name>
    <dbReference type="NCBI Taxonomy" id="59490"/>
    <lineage>
        <taxon>Eukaryota</taxon>
        <taxon>Viridiplantae</taxon>
        <taxon>Streptophyta</taxon>
        <taxon>Embryophyta</taxon>
        <taxon>Tracheophyta</taxon>
        <taxon>Spermatophyta</taxon>
        <taxon>Magnoliopsida</taxon>
        <taxon>eudicotyledons</taxon>
        <taxon>Gunneridae</taxon>
        <taxon>Pentapetalae</taxon>
        <taxon>rosids</taxon>
        <taxon>fabids</taxon>
        <taxon>Rosales</taxon>
        <taxon>Rosaceae</taxon>
        <taxon>Rosoideae</taxon>
        <taxon>Rosoideae incertae sedis</taxon>
        <taxon>Rubus</taxon>
    </lineage>
</organism>
<dbReference type="Proteomes" id="UP001457282">
    <property type="component" value="Unassembled WGS sequence"/>
</dbReference>
<dbReference type="PANTHER" id="PTHR32303:SF10">
    <property type="entry name" value="OUTER MEMBRANE PROTEIN ASSEMBLY FACTOR BAMB"/>
    <property type="match status" value="1"/>
</dbReference>
<gene>
    <name evidence="6" type="ORF">M0R45_033452</name>
</gene>
<dbReference type="GO" id="GO:0016491">
    <property type="term" value="F:oxidoreductase activity"/>
    <property type="evidence" value="ECO:0007669"/>
    <property type="project" value="UniProtKB-KW"/>
</dbReference>
<feature type="domain" description="Pyrrolo-quinoline quinone repeat" evidence="5">
    <location>
        <begin position="447"/>
        <end position="524"/>
    </location>
</feature>
<keyword evidence="3" id="KW-0560">Oxidoreductase</keyword>